<feature type="transmembrane region" description="Helical" evidence="6">
    <location>
        <begin position="89"/>
        <end position="110"/>
    </location>
</feature>
<dbReference type="PATRIC" id="fig|1280948.3.peg.846"/>
<keyword evidence="9" id="KW-1185">Reference proteome</keyword>
<feature type="transmembrane region" description="Helical" evidence="6">
    <location>
        <begin position="178"/>
        <end position="198"/>
    </location>
</feature>
<dbReference type="SUPFAM" id="SSF103481">
    <property type="entry name" value="Multidrug resistance efflux transporter EmrE"/>
    <property type="match status" value="2"/>
</dbReference>
<dbReference type="PANTHER" id="PTHR32322">
    <property type="entry name" value="INNER MEMBRANE TRANSPORTER"/>
    <property type="match status" value="1"/>
</dbReference>
<dbReference type="Pfam" id="PF00892">
    <property type="entry name" value="EamA"/>
    <property type="match status" value="2"/>
</dbReference>
<name>A0A059E9C8_9PROT</name>
<evidence type="ECO:0000256" key="6">
    <source>
        <dbReference type="SAM" id="Phobius"/>
    </source>
</evidence>
<feature type="transmembrane region" description="Helical" evidence="6">
    <location>
        <begin position="32"/>
        <end position="54"/>
    </location>
</feature>
<feature type="domain" description="EamA" evidence="7">
    <location>
        <begin position="7"/>
        <end position="132"/>
    </location>
</feature>
<evidence type="ECO:0000259" key="7">
    <source>
        <dbReference type="Pfam" id="PF00892"/>
    </source>
</evidence>
<dbReference type="eggNOG" id="COG0697">
    <property type="taxonomic scope" value="Bacteria"/>
</dbReference>
<evidence type="ECO:0000313" key="8">
    <source>
        <dbReference type="EMBL" id="KCZ64514.1"/>
    </source>
</evidence>
<keyword evidence="4 6" id="KW-1133">Transmembrane helix</keyword>
<comment type="subcellular location">
    <subcellularLocation>
        <location evidence="1">Membrane</location>
        <topology evidence="1">Multi-pass membrane protein</topology>
    </subcellularLocation>
</comment>
<accession>A0A059E9C8</accession>
<dbReference type="AlphaFoldDB" id="A0A059E9C8"/>
<dbReference type="InterPro" id="IPR000620">
    <property type="entry name" value="EamA_dom"/>
</dbReference>
<dbReference type="STRING" id="1280948.HY36_13040"/>
<gene>
    <name evidence="8" type="ORF">HY36_13040</name>
</gene>
<feature type="domain" description="EamA" evidence="7">
    <location>
        <begin position="148"/>
        <end position="282"/>
    </location>
</feature>
<feature type="transmembrane region" description="Helical" evidence="6">
    <location>
        <begin position="116"/>
        <end position="137"/>
    </location>
</feature>
<evidence type="ECO:0000256" key="5">
    <source>
        <dbReference type="ARBA" id="ARBA00023136"/>
    </source>
</evidence>
<protein>
    <recommendedName>
        <fullName evidence="7">EamA domain-containing protein</fullName>
    </recommendedName>
</protein>
<keyword evidence="5 6" id="KW-0472">Membrane</keyword>
<evidence type="ECO:0000313" key="9">
    <source>
        <dbReference type="Proteomes" id="UP000024547"/>
    </source>
</evidence>
<evidence type="ECO:0000256" key="1">
    <source>
        <dbReference type="ARBA" id="ARBA00004141"/>
    </source>
</evidence>
<dbReference type="InterPro" id="IPR050638">
    <property type="entry name" value="AA-Vitamin_Transporters"/>
</dbReference>
<evidence type="ECO:0000256" key="3">
    <source>
        <dbReference type="ARBA" id="ARBA00022692"/>
    </source>
</evidence>
<reference evidence="8 9" key="1">
    <citation type="journal article" date="2014" name="Antonie Van Leeuwenhoek">
        <title>Hyphomonas beringensis sp. nov. and Hyphomonas chukchiensis sp. nov., isolated from surface seawater of the Bering Sea and Chukchi Sea.</title>
        <authorList>
            <person name="Li C."/>
            <person name="Lai Q."/>
            <person name="Li G."/>
            <person name="Dong C."/>
            <person name="Wang J."/>
            <person name="Liao Y."/>
            <person name="Shao Z."/>
        </authorList>
    </citation>
    <scope>NUCLEOTIDE SEQUENCE [LARGE SCALE GENOMIC DNA]</scope>
    <source>
        <strain evidence="8 9">22II1-22F38</strain>
    </source>
</reference>
<evidence type="ECO:0000256" key="2">
    <source>
        <dbReference type="ARBA" id="ARBA00007362"/>
    </source>
</evidence>
<feature type="transmembrane region" description="Helical" evidence="6">
    <location>
        <begin position="60"/>
        <end position="82"/>
    </location>
</feature>
<dbReference type="EMBL" id="AWFH01000003">
    <property type="protein sequence ID" value="KCZ64514.1"/>
    <property type="molecule type" value="Genomic_DNA"/>
</dbReference>
<dbReference type="InterPro" id="IPR037185">
    <property type="entry name" value="EmrE-like"/>
</dbReference>
<dbReference type="PANTHER" id="PTHR32322:SF2">
    <property type="entry name" value="EAMA DOMAIN-CONTAINING PROTEIN"/>
    <property type="match status" value="1"/>
</dbReference>
<sequence length="286" mass="30328">MSESLLPVILCLLSAVTVAATNMFVKRGGDVLTARMAVAIVMGLSVLPFAPFVPTPPPETWSLILISVVVHWFYQFCLVRALHRGDLSLVFPVMRGLAPLVTACAAIFVLNEYLTVLQSAGLLLASLAIIVFALPTGQTATARKLDRSALVWALLTALGVGMYAVADTRAARAMPDPMTFVVWLFLLDWVGVTVVAVIQRRGQIGEAMARQWKGGLAGGMLGTISYGLAIYAYTLTDAAVVTALRETSVVFAAALGAIFLKEGFGYRRIIAAAILSGGLLLMQAGA</sequence>
<dbReference type="OrthoDB" id="9783707at2"/>
<feature type="transmembrane region" description="Helical" evidence="6">
    <location>
        <begin position="214"/>
        <end position="233"/>
    </location>
</feature>
<evidence type="ECO:0000256" key="4">
    <source>
        <dbReference type="ARBA" id="ARBA00022989"/>
    </source>
</evidence>
<dbReference type="Gene3D" id="1.10.3730.20">
    <property type="match status" value="1"/>
</dbReference>
<dbReference type="GO" id="GO:0016020">
    <property type="term" value="C:membrane"/>
    <property type="evidence" value="ECO:0007669"/>
    <property type="project" value="UniProtKB-SubCell"/>
</dbReference>
<dbReference type="Proteomes" id="UP000024547">
    <property type="component" value="Unassembled WGS sequence"/>
</dbReference>
<comment type="caution">
    <text evidence="8">The sequence shown here is derived from an EMBL/GenBank/DDBJ whole genome shotgun (WGS) entry which is preliminary data.</text>
</comment>
<dbReference type="RefSeq" id="WP_035548899.1">
    <property type="nucleotide sequence ID" value="NZ_AWFH01000003.1"/>
</dbReference>
<organism evidence="8 9">
    <name type="scientific">Hyphomonas atlantica</name>
    <dbReference type="NCBI Taxonomy" id="1280948"/>
    <lineage>
        <taxon>Bacteria</taxon>
        <taxon>Pseudomonadati</taxon>
        <taxon>Pseudomonadota</taxon>
        <taxon>Alphaproteobacteria</taxon>
        <taxon>Hyphomonadales</taxon>
        <taxon>Hyphomonadaceae</taxon>
        <taxon>Hyphomonas</taxon>
    </lineage>
</organism>
<feature type="transmembrane region" description="Helical" evidence="6">
    <location>
        <begin position="239"/>
        <end position="260"/>
    </location>
</feature>
<comment type="similarity">
    <text evidence="2">Belongs to the EamA transporter family.</text>
</comment>
<proteinExistence type="inferred from homology"/>
<feature type="transmembrane region" description="Helical" evidence="6">
    <location>
        <begin position="6"/>
        <end position="25"/>
    </location>
</feature>
<feature type="transmembrane region" description="Helical" evidence="6">
    <location>
        <begin position="149"/>
        <end position="166"/>
    </location>
</feature>
<keyword evidence="3 6" id="KW-0812">Transmembrane</keyword>